<evidence type="ECO:0000313" key="1">
    <source>
        <dbReference type="EMBL" id="MBB5030813.1"/>
    </source>
</evidence>
<keyword evidence="1" id="KW-0436">Ligase</keyword>
<dbReference type="PANTHER" id="PTHR36932:SF1">
    <property type="entry name" value="CAPSULAR POLYSACCHARIDE BIOSYNTHESIS PROTEIN"/>
    <property type="match status" value="1"/>
</dbReference>
<evidence type="ECO:0000313" key="2">
    <source>
        <dbReference type="Proteomes" id="UP000590740"/>
    </source>
</evidence>
<dbReference type="RefSeq" id="WP_184337767.1">
    <property type="nucleotide sequence ID" value="NZ_JACHIG010000001.1"/>
</dbReference>
<dbReference type="SUPFAM" id="SSF56801">
    <property type="entry name" value="Acetyl-CoA synthetase-like"/>
    <property type="match status" value="1"/>
</dbReference>
<dbReference type="InterPro" id="IPR042099">
    <property type="entry name" value="ANL_N_sf"/>
</dbReference>
<comment type="caution">
    <text evidence="1">The sequence shown here is derived from an EMBL/GenBank/DDBJ whole genome shotgun (WGS) entry which is preliminary data.</text>
</comment>
<dbReference type="EMBL" id="JACHIG010000001">
    <property type="protein sequence ID" value="MBB5030813.1"/>
    <property type="molecule type" value="Genomic_DNA"/>
</dbReference>
<proteinExistence type="predicted"/>
<dbReference type="AlphaFoldDB" id="A0A7W8DIA5"/>
<organism evidence="1 2">
    <name type="scientific">Prosthecobacter vanneervenii</name>
    <dbReference type="NCBI Taxonomy" id="48466"/>
    <lineage>
        <taxon>Bacteria</taxon>
        <taxon>Pseudomonadati</taxon>
        <taxon>Verrucomicrobiota</taxon>
        <taxon>Verrucomicrobiia</taxon>
        <taxon>Verrucomicrobiales</taxon>
        <taxon>Verrucomicrobiaceae</taxon>
        <taxon>Prosthecobacter</taxon>
    </lineage>
</organism>
<name>A0A7W8DIA5_9BACT</name>
<reference evidence="1 2" key="1">
    <citation type="submission" date="2020-08" db="EMBL/GenBank/DDBJ databases">
        <title>Genomic Encyclopedia of Type Strains, Phase IV (KMG-IV): sequencing the most valuable type-strain genomes for metagenomic binning, comparative biology and taxonomic classification.</title>
        <authorList>
            <person name="Goeker M."/>
        </authorList>
    </citation>
    <scope>NUCLEOTIDE SEQUENCE [LARGE SCALE GENOMIC DNA]</scope>
    <source>
        <strain evidence="1 2">DSM 12252</strain>
    </source>
</reference>
<accession>A0A7W8DIA5</accession>
<dbReference type="PANTHER" id="PTHR36932">
    <property type="entry name" value="CAPSULAR POLYSACCHARIDE BIOSYNTHESIS PROTEIN"/>
    <property type="match status" value="1"/>
</dbReference>
<dbReference type="Proteomes" id="UP000590740">
    <property type="component" value="Unassembled WGS sequence"/>
</dbReference>
<keyword evidence="2" id="KW-1185">Reference proteome</keyword>
<protein>
    <submittedName>
        <fullName evidence="1">Phenylacetate-coenzyme A ligase PaaK-like adenylate-forming protein</fullName>
    </submittedName>
</protein>
<dbReference type="GO" id="GO:0016874">
    <property type="term" value="F:ligase activity"/>
    <property type="evidence" value="ECO:0007669"/>
    <property type="project" value="UniProtKB-KW"/>
</dbReference>
<dbReference type="InterPro" id="IPR053158">
    <property type="entry name" value="CapK_Type1_Caps_Biosynth"/>
</dbReference>
<gene>
    <name evidence="1" type="ORF">HNQ65_000367</name>
</gene>
<dbReference type="Gene3D" id="3.40.50.12780">
    <property type="entry name" value="N-terminal domain of ligase-like"/>
    <property type="match status" value="1"/>
</dbReference>
<sequence length="449" mass="50492">MSRAQVLRLQEQRWRAMARYALQVSPFYRRHLAGIDVERCALSDIPPMTKRLLRDNWDEIVPDSRLHYAELQRFLKDPANWGTVKDGRWLVASTSGTSTEPLIVVHDIAAVDYSHACQNVRNSDSPHSAAMPCLPFFRKRLKVLAIVMSKAPSVSSALLHTRPWVGSLFSTYHKINAAAPWSEILAEVQRLQPDALMGFSSVFGRLAQAQLSGELNLHLSPERGYIWAGGDAVTPGIRELCRQAFGVEPSSMYGCGEVLSIARQWRGLDHLCCHDDMMVLETVDAAGRPVAEGELSDHAYVTPLINKAVPLLRYRINDRLRPGPVHEHWPFRTLTEIHGRSNMTYYFHTPEKKAFFGNSFRFAIDDRSDVLLYQFRQTAPAAIECLLVPRPGADASVLCREIEDLMRQSLDGCECQAVQCTARIVPELLPDPRTGKVEQQVPLKDEIAA</sequence>